<evidence type="ECO:0000313" key="5">
    <source>
        <dbReference type="Proteomes" id="UP001372338"/>
    </source>
</evidence>
<proteinExistence type="predicted"/>
<dbReference type="Pfam" id="PF13259">
    <property type="entry name" value="clamp_Gag1-like"/>
    <property type="match status" value="1"/>
</dbReference>
<organism evidence="4 5">
    <name type="scientific">Crotalaria pallida</name>
    <name type="common">Smooth rattlebox</name>
    <name type="synonym">Crotalaria striata</name>
    <dbReference type="NCBI Taxonomy" id="3830"/>
    <lineage>
        <taxon>Eukaryota</taxon>
        <taxon>Viridiplantae</taxon>
        <taxon>Streptophyta</taxon>
        <taxon>Embryophyta</taxon>
        <taxon>Tracheophyta</taxon>
        <taxon>Spermatophyta</taxon>
        <taxon>Magnoliopsida</taxon>
        <taxon>eudicotyledons</taxon>
        <taxon>Gunneridae</taxon>
        <taxon>Pentapetalae</taxon>
        <taxon>rosids</taxon>
        <taxon>fabids</taxon>
        <taxon>Fabales</taxon>
        <taxon>Fabaceae</taxon>
        <taxon>Papilionoideae</taxon>
        <taxon>50 kb inversion clade</taxon>
        <taxon>genistoids sensu lato</taxon>
        <taxon>core genistoids</taxon>
        <taxon>Crotalarieae</taxon>
        <taxon>Crotalaria</taxon>
    </lineage>
</organism>
<comment type="caution">
    <text evidence="4">The sequence shown here is derived from an EMBL/GenBank/DDBJ whole genome shotgun (WGS) entry which is preliminary data.</text>
</comment>
<feature type="compositionally biased region" description="Basic and acidic residues" evidence="1">
    <location>
        <begin position="128"/>
        <end position="140"/>
    </location>
</feature>
<feature type="chain" id="PRO_5043015905" description="Gag1-like clamp domain-containing protein" evidence="2">
    <location>
        <begin position="20"/>
        <end position="216"/>
    </location>
</feature>
<feature type="compositionally biased region" description="Basic and acidic residues" evidence="1">
    <location>
        <begin position="30"/>
        <end position="40"/>
    </location>
</feature>
<feature type="compositionally biased region" description="Low complexity" evidence="1">
    <location>
        <begin position="116"/>
        <end position="127"/>
    </location>
</feature>
<reference evidence="4 5" key="1">
    <citation type="submission" date="2024-01" db="EMBL/GenBank/DDBJ databases">
        <title>The genomes of 5 underutilized Papilionoideae crops provide insights into root nodulation and disease resistanc.</title>
        <authorList>
            <person name="Yuan L."/>
        </authorList>
    </citation>
    <scope>NUCLEOTIDE SEQUENCE [LARGE SCALE GENOMIC DNA]</scope>
    <source>
        <strain evidence="4">ZHUSHIDOU_FW_LH</strain>
        <tissue evidence="4">Leaf</tissue>
    </source>
</reference>
<evidence type="ECO:0000256" key="2">
    <source>
        <dbReference type="SAM" id="SignalP"/>
    </source>
</evidence>
<feature type="signal peptide" evidence="2">
    <location>
        <begin position="1"/>
        <end position="19"/>
    </location>
</feature>
<feature type="domain" description="Gag1-like clamp" evidence="3">
    <location>
        <begin position="111"/>
        <end position="216"/>
    </location>
</feature>
<dbReference type="AlphaFoldDB" id="A0AAN9F5L9"/>
<name>A0AAN9F5L9_CROPI</name>
<evidence type="ECO:0000256" key="1">
    <source>
        <dbReference type="SAM" id="MobiDB-lite"/>
    </source>
</evidence>
<evidence type="ECO:0000313" key="4">
    <source>
        <dbReference type="EMBL" id="KAK7267765.1"/>
    </source>
</evidence>
<sequence>MDSGLSVVLLLAAILVVAAARLQYPKEDSSDCQSHIEPRHKQTSVAAAGSTHQPHPFRSNFRFRKFWNLPKDPSFFFHTPTPNTVFSFCAVFCTSQRLVVQKAWLLGSLKMEPIRSSSSSANQNHSSEGSRDASKEKSTEKEVYVNHAEIAWHHQRKEWVGNQSNKLQRPPKDSIMSLTTSYEELLSSTEPFQQSIPLAEMVDFLVDIWHEEGLYD</sequence>
<feature type="region of interest" description="Disordered" evidence="1">
    <location>
        <begin position="30"/>
        <end position="53"/>
    </location>
</feature>
<dbReference type="EMBL" id="JAYWIO010000004">
    <property type="protein sequence ID" value="KAK7267765.1"/>
    <property type="molecule type" value="Genomic_DNA"/>
</dbReference>
<dbReference type="PANTHER" id="PTHR33373:SF23">
    <property type="entry name" value="DUF4050 DOMAIN-CONTAINING PROTEIN"/>
    <property type="match status" value="1"/>
</dbReference>
<dbReference type="Proteomes" id="UP001372338">
    <property type="component" value="Unassembled WGS sequence"/>
</dbReference>
<gene>
    <name evidence="4" type="ORF">RIF29_20444</name>
</gene>
<dbReference type="InterPro" id="IPR025124">
    <property type="entry name" value="Gag1-like_clamp"/>
</dbReference>
<accession>A0AAN9F5L9</accession>
<keyword evidence="5" id="KW-1185">Reference proteome</keyword>
<feature type="region of interest" description="Disordered" evidence="1">
    <location>
        <begin position="115"/>
        <end position="140"/>
    </location>
</feature>
<dbReference type="PANTHER" id="PTHR33373">
    <property type="entry name" value="OS07G0479600 PROTEIN"/>
    <property type="match status" value="1"/>
</dbReference>
<evidence type="ECO:0000259" key="3">
    <source>
        <dbReference type="Pfam" id="PF13259"/>
    </source>
</evidence>
<keyword evidence="2" id="KW-0732">Signal</keyword>
<protein>
    <recommendedName>
        <fullName evidence="3">Gag1-like clamp domain-containing protein</fullName>
    </recommendedName>
</protein>